<dbReference type="PROSITE" id="PS50897">
    <property type="entry name" value="CTLH"/>
    <property type="match status" value="1"/>
</dbReference>
<accession>A0A7J7J3B7</accession>
<proteinExistence type="predicted"/>
<reference evidence="2" key="1">
    <citation type="submission" date="2020-06" db="EMBL/GenBank/DDBJ databases">
        <title>Draft genome of Bugula neritina, a colonial animal packing powerful symbionts and potential medicines.</title>
        <authorList>
            <person name="Rayko M."/>
        </authorList>
    </citation>
    <scope>NUCLEOTIDE SEQUENCE [LARGE SCALE GENOMIC DNA]</scope>
    <source>
        <strain evidence="2">Kwan_BN1</strain>
    </source>
</reference>
<comment type="caution">
    <text evidence="2">The sequence shown here is derived from an EMBL/GenBank/DDBJ whole genome shotgun (WGS) entry which is preliminary data.</text>
</comment>
<dbReference type="OrthoDB" id="2415936at2759"/>
<dbReference type="InterPro" id="IPR024964">
    <property type="entry name" value="CTLH/CRA"/>
</dbReference>
<organism evidence="2 3">
    <name type="scientific">Bugula neritina</name>
    <name type="common">Brown bryozoan</name>
    <name type="synonym">Sertularia neritina</name>
    <dbReference type="NCBI Taxonomy" id="10212"/>
    <lineage>
        <taxon>Eukaryota</taxon>
        <taxon>Metazoa</taxon>
        <taxon>Spiralia</taxon>
        <taxon>Lophotrochozoa</taxon>
        <taxon>Bryozoa</taxon>
        <taxon>Gymnolaemata</taxon>
        <taxon>Cheilostomatida</taxon>
        <taxon>Flustrina</taxon>
        <taxon>Buguloidea</taxon>
        <taxon>Bugulidae</taxon>
        <taxon>Bugula</taxon>
    </lineage>
</organism>
<evidence type="ECO:0000313" key="3">
    <source>
        <dbReference type="Proteomes" id="UP000593567"/>
    </source>
</evidence>
<dbReference type="PROSITE" id="PS50896">
    <property type="entry name" value="LISH"/>
    <property type="match status" value="1"/>
</dbReference>
<dbReference type="SMART" id="SM00757">
    <property type="entry name" value="CRA"/>
    <property type="match status" value="1"/>
</dbReference>
<dbReference type="PANTHER" id="PTHR12864">
    <property type="entry name" value="RAN BINDING PROTEIN 9-RELATED"/>
    <property type="match status" value="1"/>
</dbReference>
<gene>
    <name evidence="2" type="ORF">EB796_021085</name>
</gene>
<evidence type="ECO:0000259" key="1">
    <source>
        <dbReference type="PROSITE" id="PS50897"/>
    </source>
</evidence>
<dbReference type="InterPro" id="IPR006594">
    <property type="entry name" value="LisH"/>
</dbReference>
<dbReference type="InterPro" id="IPR050618">
    <property type="entry name" value="Ubq-SigPath_Reg"/>
</dbReference>
<dbReference type="Pfam" id="PF10607">
    <property type="entry name" value="CTLH"/>
    <property type="match status" value="1"/>
</dbReference>
<protein>
    <submittedName>
        <fullName evidence="2">GID8</fullName>
    </submittedName>
</protein>
<dbReference type="Proteomes" id="UP000593567">
    <property type="component" value="Unassembled WGS sequence"/>
</dbReference>
<keyword evidence="3" id="KW-1185">Reference proteome</keyword>
<dbReference type="InterPro" id="IPR006595">
    <property type="entry name" value="CTLH_C"/>
</dbReference>
<evidence type="ECO:0000313" key="2">
    <source>
        <dbReference type="EMBL" id="KAF6020615.1"/>
    </source>
</evidence>
<dbReference type="EMBL" id="VXIV02003158">
    <property type="protein sequence ID" value="KAF6020615.1"/>
    <property type="molecule type" value="Genomic_DNA"/>
</dbReference>
<dbReference type="InterPro" id="IPR013144">
    <property type="entry name" value="CRA_dom"/>
</dbReference>
<dbReference type="SMART" id="SM00668">
    <property type="entry name" value="CTLH"/>
    <property type="match status" value="1"/>
</dbReference>
<name>A0A7J7J3B7_BUGNE</name>
<dbReference type="AlphaFoldDB" id="A0A7J7J3B7"/>
<feature type="domain" description="CTLH" evidence="1">
    <location>
        <begin position="35"/>
        <end position="92"/>
    </location>
</feature>
<sequence>MNMLVMDYLEKEGFKEAAEKFKIESGINPTIDLQTIDKRLEIRNCLQNGEIEKAVALINEIHPELLDNDNLLYFKIQQQQLIELIREKDVIKALDFAQTCLVERAEDGDPDVLTELERTLALLAFDEPSTSPFGDLLNLGHRQKVASEVNAKMLEQENQESVPQITKILKLLAWSQQQLDNKNVKYVKMTDFAKGTLQLS</sequence>
<dbReference type="Pfam" id="PF08513">
    <property type="entry name" value="LisH"/>
    <property type="match status" value="1"/>
</dbReference>